<comment type="caution">
    <text evidence="4">The sequence shown here is derived from an EMBL/GenBank/DDBJ whole genome shotgun (WGS) entry which is preliminary data.</text>
</comment>
<dbReference type="Gene3D" id="3.40.50.150">
    <property type="entry name" value="Vaccinia Virus protein VP39"/>
    <property type="match status" value="1"/>
</dbReference>
<keyword evidence="5" id="KW-1185">Reference proteome</keyword>
<dbReference type="GO" id="GO:0032259">
    <property type="term" value="P:methylation"/>
    <property type="evidence" value="ECO:0007669"/>
    <property type="project" value="UniProtKB-KW"/>
</dbReference>
<keyword evidence="1 4" id="KW-0489">Methyltransferase</keyword>
<protein>
    <submittedName>
        <fullName evidence="4">O-methyltransferase</fullName>
        <ecNumber evidence="4">2.1.1.-</ecNumber>
    </submittedName>
</protein>
<accession>A0ABW0ER66</accession>
<dbReference type="SUPFAM" id="SSF53335">
    <property type="entry name" value="S-adenosyl-L-methionine-dependent methyltransferases"/>
    <property type="match status" value="1"/>
</dbReference>
<organism evidence="4 5">
    <name type="scientific">Actinokineospora guangxiensis</name>
    <dbReference type="NCBI Taxonomy" id="1490288"/>
    <lineage>
        <taxon>Bacteria</taxon>
        <taxon>Bacillati</taxon>
        <taxon>Actinomycetota</taxon>
        <taxon>Actinomycetes</taxon>
        <taxon>Pseudonocardiales</taxon>
        <taxon>Pseudonocardiaceae</taxon>
        <taxon>Actinokineospora</taxon>
    </lineage>
</organism>
<dbReference type="PANTHER" id="PTHR10509:SF14">
    <property type="entry name" value="CAFFEOYL-COA O-METHYLTRANSFERASE 3-RELATED"/>
    <property type="match status" value="1"/>
</dbReference>
<dbReference type="Proteomes" id="UP001596157">
    <property type="component" value="Unassembled WGS sequence"/>
</dbReference>
<dbReference type="PANTHER" id="PTHR10509">
    <property type="entry name" value="O-METHYLTRANSFERASE-RELATED"/>
    <property type="match status" value="1"/>
</dbReference>
<evidence type="ECO:0000256" key="3">
    <source>
        <dbReference type="ARBA" id="ARBA00022691"/>
    </source>
</evidence>
<keyword evidence="3" id="KW-0949">S-adenosyl-L-methionine</keyword>
<proteinExistence type="predicted"/>
<dbReference type="Pfam" id="PF01596">
    <property type="entry name" value="Methyltransf_3"/>
    <property type="match status" value="1"/>
</dbReference>
<dbReference type="GO" id="GO:0008168">
    <property type="term" value="F:methyltransferase activity"/>
    <property type="evidence" value="ECO:0007669"/>
    <property type="project" value="UniProtKB-KW"/>
</dbReference>
<dbReference type="InterPro" id="IPR029063">
    <property type="entry name" value="SAM-dependent_MTases_sf"/>
</dbReference>
<name>A0ABW0ER66_9PSEU</name>
<gene>
    <name evidence="4" type="ORF">ACFPM7_15070</name>
</gene>
<sequence length="216" mass="22861">MAHEDHTAVDNYFDAALLHPHPALAHIRAANTAAHLPDIDVAPNQGKLLALLVRACGARRVLEVGTLGGYSTAWLADAVGPAGTVITIEINPHHADTARANLHQAGHTNVDIRTGPALDILPSLTGGFGFAFIDADKQHSADYFRLAVELVVPGGLIVVDNVVRAGAVTNPHDTDPNVTGTRALIDVVATEERVHATTLQTVGRKGWDGFLIALRR</sequence>
<dbReference type="RefSeq" id="WP_378248233.1">
    <property type="nucleotide sequence ID" value="NZ_JBHSKF010000006.1"/>
</dbReference>
<evidence type="ECO:0000313" key="5">
    <source>
        <dbReference type="Proteomes" id="UP001596157"/>
    </source>
</evidence>
<dbReference type="PROSITE" id="PS51682">
    <property type="entry name" value="SAM_OMT_I"/>
    <property type="match status" value="1"/>
</dbReference>
<reference evidence="5" key="1">
    <citation type="journal article" date="2019" name="Int. J. Syst. Evol. Microbiol.">
        <title>The Global Catalogue of Microorganisms (GCM) 10K type strain sequencing project: providing services to taxonomists for standard genome sequencing and annotation.</title>
        <authorList>
            <consortium name="The Broad Institute Genomics Platform"/>
            <consortium name="The Broad Institute Genome Sequencing Center for Infectious Disease"/>
            <person name="Wu L."/>
            <person name="Ma J."/>
        </authorList>
    </citation>
    <scope>NUCLEOTIDE SEQUENCE [LARGE SCALE GENOMIC DNA]</scope>
    <source>
        <strain evidence="5">CCUG 59778</strain>
    </source>
</reference>
<evidence type="ECO:0000256" key="2">
    <source>
        <dbReference type="ARBA" id="ARBA00022679"/>
    </source>
</evidence>
<dbReference type="InterPro" id="IPR002935">
    <property type="entry name" value="SAM_O-MeTrfase"/>
</dbReference>
<dbReference type="EC" id="2.1.1.-" evidence="4"/>
<keyword evidence="2 4" id="KW-0808">Transferase</keyword>
<evidence type="ECO:0000313" key="4">
    <source>
        <dbReference type="EMBL" id="MFC5288381.1"/>
    </source>
</evidence>
<evidence type="ECO:0000256" key="1">
    <source>
        <dbReference type="ARBA" id="ARBA00022603"/>
    </source>
</evidence>
<dbReference type="EMBL" id="JBHSKF010000006">
    <property type="protein sequence ID" value="MFC5288381.1"/>
    <property type="molecule type" value="Genomic_DNA"/>
</dbReference>
<dbReference type="InterPro" id="IPR050362">
    <property type="entry name" value="Cation-dep_OMT"/>
</dbReference>
<dbReference type="CDD" id="cd02440">
    <property type="entry name" value="AdoMet_MTases"/>
    <property type="match status" value="1"/>
</dbReference>